<dbReference type="AlphaFoldDB" id="A0A542ZNY4"/>
<name>A0A542ZNY4_RARFA</name>
<dbReference type="EMBL" id="VFOS01000002">
    <property type="protein sequence ID" value="TQL62081.1"/>
    <property type="molecule type" value="Genomic_DNA"/>
</dbReference>
<protein>
    <submittedName>
        <fullName evidence="2">Putative membrane protein</fullName>
    </submittedName>
</protein>
<reference evidence="2 3" key="1">
    <citation type="submission" date="2019-06" db="EMBL/GenBank/DDBJ databases">
        <title>Sequencing the genomes of 1000 actinobacteria strains.</title>
        <authorList>
            <person name="Klenk H.-P."/>
        </authorList>
    </citation>
    <scope>NUCLEOTIDE SEQUENCE [LARGE SCALE GENOMIC DNA]</scope>
    <source>
        <strain evidence="2 3">DSM 4813</strain>
    </source>
</reference>
<proteinExistence type="predicted"/>
<feature type="transmembrane region" description="Helical" evidence="1">
    <location>
        <begin position="101"/>
        <end position="124"/>
    </location>
</feature>
<sequence>MDFIVRVIINAVAIWLTTLVLGNRFVVEGGESAPGTIGVYLGVALIFAIINALLKPALQLISFPFYVLTLGLFGLVINAVVLLLVEWFTSGFDWGLRLDGFWWAVLAGVFVAILNGILNGLFGVRKAPGQGIAR</sequence>
<dbReference type="Proteomes" id="UP000315389">
    <property type="component" value="Unassembled WGS sequence"/>
</dbReference>
<keyword evidence="1" id="KW-0812">Transmembrane</keyword>
<feature type="transmembrane region" description="Helical" evidence="1">
    <location>
        <begin position="66"/>
        <end position="89"/>
    </location>
</feature>
<accession>A0A542ZNY4</accession>
<feature type="transmembrane region" description="Helical" evidence="1">
    <location>
        <begin position="7"/>
        <end position="27"/>
    </location>
</feature>
<comment type="caution">
    <text evidence="2">The sequence shown here is derived from an EMBL/GenBank/DDBJ whole genome shotgun (WGS) entry which is preliminary data.</text>
</comment>
<dbReference type="PANTHER" id="PTHR37309:SF1">
    <property type="entry name" value="SLR0284 PROTEIN"/>
    <property type="match status" value="1"/>
</dbReference>
<organism evidence="2 3">
    <name type="scientific">Rarobacter faecitabidus</name>
    <dbReference type="NCBI Taxonomy" id="13243"/>
    <lineage>
        <taxon>Bacteria</taxon>
        <taxon>Bacillati</taxon>
        <taxon>Actinomycetota</taxon>
        <taxon>Actinomycetes</taxon>
        <taxon>Micrococcales</taxon>
        <taxon>Rarobacteraceae</taxon>
        <taxon>Rarobacter</taxon>
    </lineage>
</organism>
<gene>
    <name evidence="2" type="ORF">FB461_1716</name>
</gene>
<evidence type="ECO:0000313" key="2">
    <source>
        <dbReference type="EMBL" id="TQL62081.1"/>
    </source>
</evidence>
<dbReference type="RefSeq" id="WP_142121044.1">
    <property type="nucleotide sequence ID" value="NZ_BAAASV010000002.1"/>
</dbReference>
<dbReference type="Pfam" id="PF04020">
    <property type="entry name" value="Phage_holin_4_2"/>
    <property type="match status" value="1"/>
</dbReference>
<evidence type="ECO:0000256" key="1">
    <source>
        <dbReference type="SAM" id="Phobius"/>
    </source>
</evidence>
<keyword evidence="3" id="KW-1185">Reference proteome</keyword>
<dbReference type="PANTHER" id="PTHR37309">
    <property type="entry name" value="SLR0284 PROTEIN"/>
    <property type="match status" value="1"/>
</dbReference>
<dbReference type="OrthoDB" id="9810847at2"/>
<feature type="transmembrane region" description="Helical" evidence="1">
    <location>
        <begin position="33"/>
        <end position="54"/>
    </location>
</feature>
<keyword evidence="1" id="KW-0472">Membrane</keyword>
<keyword evidence="1" id="KW-1133">Transmembrane helix</keyword>
<evidence type="ECO:0000313" key="3">
    <source>
        <dbReference type="Proteomes" id="UP000315389"/>
    </source>
</evidence>
<dbReference type="InterPro" id="IPR007165">
    <property type="entry name" value="Phage_holin_4_2"/>
</dbReference>